<reference evidence="1" key="1">
    <citation type="journal article" date="2013" name="Genetics">
        <title>The draft genome and transcriptome of Panagrellus redivivus are shaped by the harsh demands of a free-living lifestyle.</title>
        <authorList>
            <person name="Srinivasan J."/>
            <person name="Dillman A.R."/>
            <person name="Macchietto M.G."/>
            <person name="Heikkinen L."/>
            <person name="Lakso M."/>
            <person name="Fracchia K.M."/>
            <person name="Antoshechkin I."/>
            <person name="Mortazavi A."/>
            <person name="Wong G."/>
            <person name="Sternberg P.W."/>
        </authorList>
    </citation>
    <scope>NUCLEOTIDE SEQUENCE [LARGE SCALE GENOMIC DNA]</scope>
    <source>
        <strain evidence="1">MT8872</strain>
    </source>
</reference>
<organism evidence="1 2">
    <name type="scientific">Panagrellus redivivus</name>
    <name type="common">Microworm</name>
    <dbReference type="NCBI Taxonomy" id="6233"/>
    <lineage>
        <taxon>Eukaryota</taxon>
        <taxon>Metazoa</taxon>
        <taxon>Ecdysozoa</taxon>
        <taxon>Nematoda</taxon>
        <taxon>Chromadorea</taxon>
        <taxon>Rhabditida</taxon>
        <taxon>Tylenchina</taxon>
        <taxon>Panagrolaimomorpha</taxon>
        <taxon>Panagrolaimoidea</taxon>
        <taxon>Panagrolaimidae</taxon>
        <taxon>Panagrellus</taxon>
    </lineage>
</organism>
<dbReference type="WBParaSite" id="Pan_g10489.t1">
    <property type="protein sequence ID" value="Pan_g10489.t1"/>
    <property type="gene ID" value="Pan_g10489"/>
</dbReference>
<dbReference type="Proteomes" id="UP000492821">
    <property type="component" value="Unassembled WGS sequence"/>
</dbReference>
<evidence type="ECO:0000313" key="1">
    <source>
        <dbReference type="Proteomes" id="UP000492821"/>
    </source>
</evidence>
<sequence>MFATLSDKGKMRMTSYGCCTYLVRKTSGRRRSIAELYAPLLIDCDPCQLCLFDPDSQKAIIMPFPLNSLPYGFRSRLRELSSPSERYSLQIAAPNYNGLHPFQKFQQLGTIVLSFNKTVECKRTSMLQGVSPIDLTKDVVYGVDTDLCIENVKLWDDSLSVFERFILAPKSIHFFKCHISTAFITYLTKHLEKPIVDLHFGQCTFEAKHVTQYICSVFQSLRSLALLLCPFQNDWFEPLHSLNLNRLRLCSVSTDHIDVNRDAFVKYFKAQNERFVLMITLHARRNVCETKTKLDALFECDFTFTKKTPIGVKYVAIYNDNAETWHYILNDDISRESVAREQLKIQRDRSPFVAMLKRSFEAKEL</sequence>
<keyword evidence="1" id="KW-1185">Reference proteome</keyword>
<accession>A0A7E4UMC8</accession>
<proteinExistence type="predicted"/>
<dbReference type="AlphaFoldDB" id="A0A7E4UMC8"/>
<reference evidence="2" key="2">
    <citation type="submission" date="2020-10" db="UniProtKB">
        <authorList>
            <consortium name="WormBaseParasite"/>
        </authorList>
    </citation>
    <scope>IDENTIFICATION</scope>
</reference>
<evidence type="ECO:0000313" key="2">
    <source>
        <dbReference type="WBParaSite" id="Pan_g10489.t1"/>
    </source>
</evidence>
<name>A0A7E4UMC8_PANRE</name>
<protein>
    <submittedName>
        <fullName evidence="2">F-box domain-containing protein</fullName>
    </submittedName>
</protein>